<dbReference type="GO" id="GO:0003677">
    <property type="term" value="F:DNA binding"/>
    <property type="evidence" value="ECO:0007669"/>
    <property type="project" value="InterPro"/>
</dbReference>
<dbReference type="InterPro" id="IPR010982">
    <property type="entry name" value="Lambda_DNA-bd_dom_sf"/>
</dbReference>
<protein>
    <submittedName>
        <fullName evidence="2">Transcriptional regulator</fullName>
    </submittedName>
</protein>
<dbReference type="InterPro" id="IPR001387">
    <property type="entry name" value="Cro/C1-type_HTH"/>
</dbReference>
<organism evidence="2">
    <name type="scientific">Pakpunavirus sp</name>
    <dbReference type="NCBI Taxonomy" id="2833053"/>
    <lineage>
        <taxon>Viruses</taxon>
        <taxon>Duplodnaviria</taxon>
        <taxon>Heunggongvirae</taxon>
        <taxon>Uroviricota</taxon>
        <taxon>Caudoviricetes</taxon>
        <taxon>Vandenendeviridae</taxon>
        <taxon>Skurskavirinae</taxon>
        <taxon>Pakpunavirus</taxon>
    </lineage>
</organism>
<evidence type="ECO:0000259" key="1">
    <source>
        <dbReference type="Pfam" id="PF01381"/>
    </source>
</evidence>
<dbReference type="Gene3D" id="1.10.260.40">
    <property type="entry name" value="lambda repressor-like DNA-binding domains"/>
    <property type="match status" value="1"/>
</dbReference>
<proteinExistence type="predicted"/>
<name>A0AB39BZ88_9CAUD</name>
<evidence type="ECO:0000313" key="2">
    <source>
        <dbReference type="EMBL" id="XDI97896.1"/>
    </source>
</evidence>
<feature type="domain" description="HTH cro/C1-type" evidence="1">
    <location>
        <begin position="16"/>
        <end position="55"/>
    </location>
</feature>
<dbReference type="Pfam" id="PF01381">
    <property type="entry name" value="HTH_3"/>
    <property type="match status" value="1"/>
</dbReference>
<dbReference type="EMBL" id="PP986817">
    <property type="protein sequence ID" value="XDI97896.1"/>
    <property type="molecule type" value="Genomic_DNA"/>
</dbReference>
<sequence>MGFVSMSIQQMLHALAAMGYSQRQIAEACGTSQPNINRAIKGTSVRYELGKEIERLHKKAAREASRKAA</sequence>
<dbReference type="SUPFAM" id="SSF47413">
    <property type="entry name" value="lambda repressor-like DNA-binding domains"/>
    <property type="match status" value="1"/>
</dbReference>
<accession>A0AB39BZ88</accession>
<reference evidence="2" key="1">
    <citation type="submission" date="2024-06" db="EMBL/GenBank/DDBJ databases">
        <authorList>
            <person name="Agudelo-Romero P."/>
            <person name="Caparros-Martin J.A."/>
            <person name="Sharma A."/>
            <person name="Saladie M."/>
            <person name="Stick S.M."/>
            <person name="O'Gara F."/>
        </authorList>
    </citation>
    <scope>NUCLEOTIDE SEQUENCE</scope>
    <source>
        <strain evidence="2">VContig3</strain>
    </source>
</reference>